<reference evidence="2 3" key="1">
    <citation type="submission" date="2019-04" db="EMBL/GenBank/DDBJ databases">
        <title>Comparative genomics of Aeromonas veronii strains pathogenic to fish.</title>
        <authorList>
            <person name="Cascarano M.C."/>
            <person name="Smyrli M."/>
            <person name="Katharios P."/>
        </authorList>
    </citation>
    <scope>NUCLEOTIDE SEQUENCE [LARGE SCALE GENOMIC DNA]</scope>
    <source>
        <strain evidence="2 3">XU1</strain>
    </source>
</reference>
<dbReference type="AlphaFoldDB" id="A0A4S5CIW8"/>
<keyword evidence="1" id="KW-0175">Coiled coil</keyword>
<dbReference type="EMBL" id="SSUX01000005">
    <property type="protein sequence ID" value="THJ45894.1"/>
    <property type="molecule type" value="Genomic_DNA"/>
</dbReference>
<sequence>MNNENMKHLSQKVLKGRLLYGHDLREDNLLQYESCMYKNIRVRAVRSNFDSLLAEGKELPDWMKALHTNRASRGLHGPTYGKREICPRVIAMVQVIEERFGRINGRRNRKLRSDIAAHLGCTPQTVSNYLRRNGYEIAIFVFYFRYEYPEKNTRSNPKADLCEMLNVLTTLVETPFKKIFDKFDPVVVTFFYSFHPSAEQRISAPRSRKLQITQRNKEKDDRGRTLLDDLKSEQLELMSRMESLSRRISQAEELLLGSCSE</sequence>
<dbReference type="Proteomes" id="UP000309618">
    <property type="component" value="Unassembled WGS sequence"/>
</dbReference>
<gene>
    <name evidence="2" type="ORF">E8Q35_09495</name>
</gene>
<protein>
    <submittedName>
        <fullName evidence="2">Uncharacterized protein</fullName>
    </submittedName>
</protein>
<name>A0A4S5CIW8_AERVE</name>
<evidence type="ECO:0000313" key="3">
    <source>
        <dbReference type="Proteomes" id="UP000309618"/>
    </source>
</evidence>
<comment type="caution">
    <text evidence="2">The sequence shown here is derived from an EMBL/GenBank/DDBJ whole genome shotgun (WGS) entry which is preliminary data.</text>
</comment>
<feature type="coiled-coil region" evidence="1">
    <location>
        <begin position="227"/>
        <end position="254"/>
    </location>
</feature>
<organism evidence="2 3">
    <name type="scientific">Aeromonas veronii</name>
    <dbReference type="NCBI Taxonomy" id="654"/>
    <lineage>
        <taxon>Bacteria</taxon>
        <taxon>Pseudomonadati</taxon>
        <taxon>Pseudomonadota</taxon>
        <taxon>Gammaproteobacteria</taxon>
        <taxon>Aeromonadales</taxon>
        <taxon>Aeromonadaceae</taxon>
        <taxon>Aeromonas</taxon>
    </lineage>
</organism>
<evidence type="ECO:0000256" key="1">
    <source>
        <dbReference type="SAM" id="Coils"/>
    </source>
</evidence>
<dbReference type="RefSeq" id="WP_136501645.1">
    <property type="nucleotide sequence ID" value="NZ_SSUX01000005.1"/>
</dbReference>
<accession>A0A4S5CIW8</accession>
<evidence type="ECO:0000313" key="2">
    <source>
        <dbReference type="EMBL" id="THJ45894.1"/>
    </source>
</evidence>
<proteinExistence type="predicted"/>